<dbReference type="OrthoDB" id="9785326at2"/>
<keyword evidence="5" id="KW-0449">Lipoprotein</keyword>
<dbReference type="GO" id="GO:0120010">
    <property type="term" value="P:intermembrane phospholipid transfer"/>
    <property type="evidence" value="ECO:0007669"/>
    <property type="project" value="TreeGrafter"/>
</dbReference>
<feature type="compositionally biased region" description="Acidic residues" evidence="3">
    <location>
        <begin position="230"/>
        <end position="241"/>
    </location>
</feature>
<dbReference type="PRINTS" id="PR01805">
    <property type="entry name" value="VACJLIPOPROT"/>
</dbReference>
<dbReference type="EMBL" id="SUMF01000001">
    <property type="protein sequence ID" value="TJZ79111.1"/>
    <property type="molecule type" value="Genomic_DNA"/>
</dbReference>
<gene>
    <name evidence="5" type="ORF">FAZ21_02155</name>
</gene>
<feature type="chain" id="PRO_5020520890" evidence="4">
    <location>
        <begin position="24"/>
        <end position="287"/>
    </location>
</feature>
<dbReference type="PANTHER" id="PTHR30035">
    <property type="entry name" value="LIPOPROTEIN VACJ-RELATED"/>
    <property type="match status" value="1"/>
</dbReference>
<accession>A0A4U0QCE9</accession>
<comment type="caution">
    <text evidence="5">The sequence shown here is derived from an EMBL/GenBank/DDBJ whole genome shotgun (WGS) entry which is preliminary data.</text>
</comment>
<dbReference type="AlphaFoldDB" id="A0A4U0QCE9"/>
<evidence type="ECO:0000256" key="1">
    <source>
        <dbReference type="ARBA" id="ARBA00010634"/>
    </source>
</evidence>
<dbReference type="GO" id="GO:0016020">
    <property type="term" value="C:membrane"/>
    <property type="evidence" value="ECO:0007669"/>
    <property type="project" value="InterPro"/>
</dbReference>
<protein>
    <submittedName>
        <fullName evidence="5">VacJ family lipoprotein</fullName>
    </submittedName>
</protein>
<feature type="signal peptide" evidence="4">
    <location>
        <begin position="1"/>
        <end position="23"/>
    </location>
</feature>
<dbReference type="PANTHER" id="PTHR30035:SF3">
    <property type="entry name" value="INTERMEMBRANE PHOSPHOLIPID TRANSPORT SYSTEM LIPOPROTEIN MLAA"/>
    <property type="match status" value="1"/>
</dbReference>
<comment type="similarity">
    <text evidence="1">Belongs to the MlaA family.</text>
</comment>
<keyword evidence="2 4" id="KW-0732">Signal</keyword>
<dbReference type="Pfam" id="PF04333">
    <property type="entry name" value="MlaA"/>
    <property type="match status" value="1"/>
</dbReference>
<evidence type="ECO:0000313" key="6">
    <source>
        <dbReference type="Proteomes" id="UP000310016"/>
    </source>
</evidence>
<proteinExistence type="inferred from homology"/>
<reference evidence="5 6" key="1">
    <citation type="submission" date="2019-04" db="EMBL/GenBank/DDBJ databases">
        <title>Chitiniphilus eburnea sp. nov., a novel chitinolytic bacterium isolated from aquaculture sludge.</title>
        <authorList>
            <person name="Sheng M."/>
        </authorList>
    </citation>
    <scope>NUCLEOTIDE SEQUENCE [LARGE SCALE GENOMIC DNA]</scope>
    <source>
        <strain evidence="5 6">HX-2-15</strain>
    </source>
</reference>
<feature type="region of interest" description="Disordered" evidence="3">
    <location>
        <begin position="225"/>
        <end position="287"/>
    </location>
</feature>
<organism evidence="5 6">
    <name type="scientific">Chitiniphilus eburneus</name>
    <dbReference type="NCBI Taxonomy" id="2571148"/>
    <lineage>
        <taxon>Bacteria</taxon>
        <taxon>Pseudomonadati</taxon>
        <taxon>Pseudomonadota</taxon>
        <taxon>Betaproteobacteria</taxon>
        <taxon>Neisseriales</taxon>
        <taxon>Chitinibacteraceae</taxon>
        <taxon>Chitiniphilus</taxon>
    </lineage>
</organism>
<evidence type="ECO:0000256" key="2">
    <source>
        <dbReference type="ARBA" id="ARBA00022729"/>
    </source>
</evidence>
<dbReference type="InterPro" id="IPR007428">
    <property type="entry name" value="MlaA"/>
</dbReference>
<evidence type="ECO:0000313" key="5">
    <source>
        <dbReference type="EMBL" id="TJZ79111.1"/>
    </source>
</evidence>
<keyword evidence="6" id="KW-1185">Reference proteome</keyword>
<dbReference type="Proteomes" id="UP000310016">
    <property type="component" value="Unassembled WGS sequence"/>
</dbReference>
<dbReference type="RefSeq" id="WP_136771625.1">
    <property type="nucleotide sequence ID" value="NZ_SUMF01000001.1"/>
</dbReference>
<evidence type="ECO:0000256" key="4">
    <source>
        <dbReference type="SAM" id="SignalP"/>
    </source>
</evidence>
<sequence length="287" mass="31032">MRRLLLTTLAVALLAGCATPRNNYDPLEPVNRETYAFNRALDRAILKPTATAYVEHVPQPVQKGVRNFFGNIDDFFSTFAALLQFKGTAAVHSGSRVLVNTTAGIGGLIDWGTGLGMRKGEEDFGQVLGFYGVPSGPYLMLPLYGPLTLRDTVEPIGRYFMGPLDFIDSDAWDVGYYSLYLVDSRSKILSLDTLLEGQPDEYAYIRDAYLQRRWASIHDGHPPYALPLGDVDDDGDEDNDFDPGPTDPPLAEAASDVAAAPVDEAASQPVTEAASVPVAATASEVAP</sequence>
<dbReference type="PROSITE" id="PS51257">
    <property type="entry name" value="PROKAR_LIPOPROTEIN"/>
    <property type="match status" value="1"/>
</dbReference>
<evidence type="ECO:0000256" key="3">
    <source>
        <dbReference type="SAM" id="MobiDB-lite"/>
    </source>
</evidence>
<name>A0A4U0QCE9_9NEIS</name>
<feature type="compositionally biased region" description="Low complexity" evidence="3">
    <location>
        <begin position="251"/>
        <end position="267"/>
    </location>
</feature>